<evidence type="ECO:0000256" key="1">
    <source>
        <dbReference type="ARBA" id="ARBA00022723"/>
    </source>
</evidence>
<dbReference type="AlphaFoldDB" id="A0AAX4NIZ2"/>
<dbReference type="KEGG" id="omr:OXIME_001412"/>
<dbReference type="Gene3D" id="3.30.70.100">
    <property type="match status" value="1"/>
</dbReference>
<dbReference type="Proteomes" id="UP001451606">
    <property type="component" value="Chromosome"/>
</dbReference>
<dbReference type="EMBL" id="CP133772">
    <property type="protein sequence ID" value="WYY00827.1"/>
    <property type="molecule type" value="Genomic_DNA"/>
</dbReference>
<dbReference type="GO" id="GO:0046872">
    <property type="term" value="F:metal ion binding"/>
    <property type="evidence" value="ECO:0007669"/>
    <property type="project" value="UniProtKB-KW"/>
</dbReference>
<accession>A0AAX4NIZ2</accession>
<keyword evidence="1" id="KW-0479">Metal-binding</keyword>
<gene>
    <name evidence="3" type="ORF">OXIME_001412</name>
</gene>
<dbReference type="CDD" id="cd00371">
    <property type="entry name" value="HMA"/>
    <property type="match status" value="1"/>
</dbReference>
<evidence type="ECO:0000313" key="4">
    <source>
        <dbReference type="Proteomes" id="UP001451606"/>
    </source>
</evidence>
<proteinExistence type="predicted"/>
<dbReference type="InterPro" id="IPR017969">
    <property type="entry name" value="Heavy-metal-associated_CS"/>
</dbReference>
<dbReference type="Pfam" id="PF00403">
    <property type="entry name" value="HMA"/>
    <property type="match status" value="1"/>
</dbReference>
<protein>
    <submittedName>
        <fullName evidence="3">Heavy-metal-associated domain-containing protein</fullName>
    </submittedName>
</protein>
<keyword evidence="4" id="KW-1185">Reference proteome</keyword>
<sequence length="77" mass="8470">MASKKVTLRVFGMTCDDCVRTVSQGLKEAGAWEISVSLKDGTASALVDENKIKPDDLSRIPVFGEKSHYKAQVRKVE</sequence>
<dbReference type="InterPro" id="IPR036163">
    <property type="entry name" value="HMA_dom_sf"/>
</dbReference>
<organism evidence="3 4">
    <name type="scientific">Oxyplasma meridianum</name>
    <dbReference type="NCBI Taxonomy" id="3073602"/>
    <lineage>
        <taxon>Archaea</taxon>
        <taxon>Methanobacteriati</taxon>
        <taxon>Thermoplasmatota</taxon>
        <taxon>Thermoplasmata</taxon>
        <taxon>Thermoplasmatales</taxon>
        <taxon>Thermoplasmataceae</taxon>
        <taxon>Oxyplasma</taxon>
    </lineage>
</organism>
<dbReference type="GeneID" id="95968150"/>
<dbReference type="RefSeq" id="WP_393971154.1">
    <property type="nucleotide sequence ID" value="NZ_CP133772.1"/>
</dbReference>
<dbReference type="PROSITE" id="PS01047">
    <property type="entry name" value="HMA_1"/>
    <property type="match status" value="1"/>
</dbReference>
<reference evidence="3 4" key="1">
    <citation type="submission" date="2023-09" db="EMBL/GenBank/DDBJ databases">
        <authorList>
            <person name="Golyshina O.V."/>
            <person name="Lunev E.A."/>
            <person name="Bargiela R."/>
            <person name="Gaines M.C."/>
            <person name="Daum B."/>
            <person name="Bale N.J."/>
            <person name="Koenen M."/>
            <person name="Sinninghe Damst J.S."/>
            <person name="Yakimov M."/>
            <person name="Golyshin P.N."/>
        </authorList>
    </citation>
    <scope>NUCLEOTIDE SEQUENCE [LARGE SCALE GENOMIC DNA]</scope>
    <source>
        <strain evidence="3 4">M1</strain>
    </source>
</reference>
<dbReference type="SUPFAM" id="SSF55008">
    <property type="entry name" value="HMA, heavy metal-associated domain"/>
    <property type="match status" value="1"/>
</dbReference>
<evidence type="ECO:0000313" key="3">
    <source>
        <dbReference type="EMBL" id="WYY00827.1"/>
    </source>
</evidence>
<feature type="domain" description="HMA" evidence="2">
    <location>
        <begin position="7"/>
        <end position="57"/>
    </location>
</feature>
<dbReference type="InterPro" id="IPR006121">
    <property type="entry name" value="HMA_dom"/>
</dbReference>
<name>A0AAX4NIZ2_9ARCH</name>
<evidence type="ECO:0000259" key="2">
    <source>
        <dbReference type="Pfam" id="PF00403"/>
    </source>
</evidence>